<keyword evidence="4" id="KW-1185">Reference proteome</keyword>
<evidence type="ECO:0000313" key="4">
    <source>
        <dbReference type="Proteomes" id="UP001419268"/>
    </source>
</evidence>
<sequence>MVSEQRIDPKPKFFFVDFVVLDQRFGRLDLRLKFLLILVRLLINNLCVLGDSVEFQVTANQETQGTYTCNVSALLGFNVEGHLHLQSSDQPGLILVSNLLTRKNYFGWSRAMRITLGAKMKGTGASFKLLRQDLHHFIQVWHDLLMLFYFVSSIFLIRCTIFSQ</sequence>
<proteinExistence type="predicted"/>
<accession>A0AAP0EQA1</accession>
<keyword evidence="1" id="KW-0812">Transmembrane</keyword>
<evidence type="ECO:0000256" key="1">
    <source>
        <dbReference type="SAM" id="Phobius"/>
    </source>
</evidence>
<evidence type="ECO:0000313" key="3">
    <source>
        <dbReference type="EMBL" id="KAK9094892.1"/>
    </source>
</evidence>
<comment type="caution">
    <text evidence="3">The sequence shown here is derived from an EMBL/GenBank/DDBJ whole genome shotgun (WGS) entry which is preliminary data.</text>
</comment>
<dbReference type="InterPro" id="IPR029472">
    <property type="entry name" value="Copia-like_N"/>
</dbReference>
<reference evidence="3 4" key="1">
    <citation type="submission" date="2024-01" db="EMBL/GenBank/DDBJ databases">
        <title>Genome assemblies of Stephania.</title>
        <authorList>
            <person name="Yang L."/>
        </authorList>
    </citation>
    <scope>NUCLEOTIDE SEQUENCE [LARGE SCALE GENOMIC DNA]</scope>
    <source>
        <strain evidence="3">JXDWG</strain>
        <tissue evidence="3">Leaf</tissue>
    </source>
</reference>
<gene>
    <name evidence="3" type="ORF">Scep_026361</name>
</gene>
<evidence type="ECO:0000259" key="2">
    <source>
        <dbReference type="Pfam" id="PF14244"/>
    </source>
</evidence>
<dbReference type="EMBL" id="JBBNAG010000011">
    <property type="protein sequence ID" value="KAK9094892.1"/>
    <property type="molecule type" value="Genomic_DNA"/>
</dbReference>
<keyword evidence="1" id="KW-0472">Membrane</keyword>
<dbReference type="Pfam" id="PF14244">
    <property type="entry name" value="Retrotran_gag_3"/>
    <property type="match status" value="1"/>
</dbReference>
<feature type="domain" description="Retrotransposon Copia-like N-terminal" evidence="2">
    <location>
        <begin position="87"/>
        <end position="121"/>
    </location>
</feature>
<protein>
    <recommendedName>
        <fullName evidence="2">Retrotransposon Copia-like N-terminal domain-containing protein</fullName>
    </recommendedName>
</protein>
<organism evidence="3 4">
    <name type="scientific">Stephania cephalantha</name>
    <dbReference type="NCBI Taxonomy" id="152367"/>
    <lineage>
        <taxon>Eukaryota</taxon>
        <taxon>Viridiplantae</taxon>
        <taxon>Streptophyta</taxon>
        <taxon>Embryophyta</taxon>
        <taxon>Tracheophyta</taxon>
        <taxon>Spermatophyta</taxon>
        <taxon>Magnoliopsida</taxon>
        <taxon>Ranunculales</taxon>
        <taxon>Menispermaceae</taxon>
        <taxon>Menispermoideae</taxon>
        <taxon>Cissampelideae</taxon>
        <taxon>Stephania</taxon>
    </lineage>
</organism>
<dbReference type="Proteomes" id="UP001419268">
    <property type="component" value="Unassembled WGS sequence"/>
</dbReference>
<feature type="transmembrane region" description="Helical" evidence="1">
    <location>
        <begin position="144"/>
        <end position="163"/>
    </location>
</feature>
<name>A0AAP0EQA1_9MAGN</name>
<dbReference type="AlphaFoldDB" id="A0AAP0EQA1"/>
<keyword evidence="1" id="KW-1133">Transmembrane helix</keyword>